<dbReference type="EC" id="3.1.1.29" evidence="1 7"/>
<keyword evidence="11" id="KW-1185">Reference proteome</keyword>
<evidence type="ECO:0000256" key="5">
    <source>
        <dbReference type="ARBA" id="ARBA00038063"/>
    </source>
</evidence>
<comment type="function">
    <text evidence="7">Hydrolyzes ribosome-free peptidyl-tRNAs (with 1 or more amino acids incorporated), which drop off the ribosome during protein synthesis, or as a result of ribosome stalling.</text>
</comment>
<feature type="site" description="Stabilizes the basic form of H active site to accept a proton" evidence="7">
    <location>
        <position position="93"/>
    </location>
</feature>
<comment type="similarity">
    <text evidence="5 7 9">Belongs to the PTH family.</text>
</comment>
<gene>
    <name evidence="7 10" type="primary">pth</name>
    <name evidence="10" type="ORF">BZL35_00808</name>
</gene>
<protein>
    <recommendedName>
        <fullName evidence="6 7">Peptidyl-tRNA hydrolase</fullName>
        <shortName evidence="7">Pth</shortName>
        <ecNumber evidence="1 7">3.1.1.29</ecNumber>
    </recommendedName>
</protein>
<comment type="function">
    <text evidence="7">Catalyzes the release of premature peptidyl moieties from peptidyl-tRNA molecules trapped in stalled 50S ribosomal subunits, and thus maintains levels of free tRNAs and 50S ribosomes.</text>
</comment>
<evidence type="ECO:0000313" key="11">
    <source>
        <dbReference type="Proteomes" id="UP000242660"/>
    </source>
</evidence>
<comment type="subcellular location">
    <subcellularLocation>
        <location evidence="7">Cytoplasm</location>
    </subcellularLocation>
</comment>
<feature type="site" description="Discriminates between blocked and unblocked aminoacyl-tRNA" evidence="7">
    <location>
        <position position="10"/>
    </location>
</feature>
<dbReference type="HAMAP" id="MF_00083">
    <property type="entry name" value="Pept_tRNA_hydro_bact"/>
    <property type="match status" value="1"/>
</dbReference>
<feature type="binding site" evidence="7">
    <location>
        <position position="15"/>
    </location>
    <ligand>
        <name>tRNA</name>
        <dbReference type="ChEBI" id="CHEBI:17843"/>
    </ligand>
</feature>
<organism evidence="10 11">
    <name type="scientific">Candidatus Pandoraea novymonadis</name>
    <dbReference type="NCBI Taxonomy" id="1808959"/>
    <lineage>
        <taxon>Bacteria</taxon>
        <taxon>Pseudomonadati</taxon>
        <taxon>Pseudomonadota</taxon>
        <taxon>Betaproteobacteria</taxon>
        <taxon>Burkholderiales</taxon>
        <taxon>Burkholderiaceae</taxon>
        <taxon>Pandoraea</taxon>
    </lineage>
</organism>
<proteinExistence type="inferred from homology"/>
<dbReference type="InterPro" id="IPR001328">
    <property type="entry name" value="Pept_tRNA_hydro"/>
</dbReference>
<dbReference type="PANTHER" id="PTHR17224">
    <property type="entry name" value="PEPTIDYL-TRNA HYDROLASE"/>
    <property type="match status" value="1"/>
</dbReference>
<dbReference type="InterPro" id="IPR018171">
    <property type="entry name" value="Pept_tRNA_hydro_CS"/>
</dbReference>
<name>A0ABX5FDI6_9BURK</name>
<evidence type="ECO:0000256" key="4">
    <source>
        <dbReference type="ARBA" id="ARBA00022884"/>
    </source>
</evidence>
<dbReference type="Gene3D" id="3.40.50.1470">
    <property type="entry name" value="Peptidyl-tRNA hydrolase"/>
    <property type="match status" value="1"/>
</dbReference>
<evidence type="ECO:0000256" key="2">
    <source>
        <dbReference type="ARBA" id="ARBA00022555"/>
    </source>
</evidence>
<dbReference type="Pfam" id="PF01195">
    <property type="entry name" value="Pept_tRNA_hydro"/>
    <property type="match status" value="1"/>
</dbReference>
<dbReference type="InterPro" id="IPR036416">
    <property type="entry name" value="Pept_tRNA_hydro_sf"/>
</dbReference>
<dbReference type="CDD" id="cd00462">
    <property type="entry name" value="PTH"/>
    <property type="match status" value="1"/>
</dbReference>
<evidence type="ECO:0000256" key="1">
    <source>
        <dbReference type="ARBA" id="ARBA00013260"/>
    </source>
</evidence>
<evidence type="ECO:0000256" key="8">
    <source>
        <dbReference type="RuleBase" id="RU000673"/>
    </source>
</evidence>
<comment type="catalytic activity">
    <reaction evidence="7 8">
        <text>an N-acyl-L-alpha-aminoacyl-tRNA + H2O = an N-acyl-L-amino acid + a tRNA + H(+)</text>
        <dbReference type="Rhea" id="RHEA:54448"/>
        <dbReference type="Rhea" id="RHEA-COMP:10123"/>
        <dbReference type="Rhea" id="RHEA-COMP:13883"/>
        <dbReference type="ChEBI" id="CHEBI:15377"/>
        <dbReference type="ChEBI" id="CHEBI:15378"/>
        <dbReference type="ChEBI" id="CHEBI:59874"/>
        <dbReference type="ChEBI" id="CHEBI:78442"/>
        <dbReference type="ChEBI" id="CHEBI:138191"/>
        <dbReference type="EC" id="3.1.1.29"/>
    </reaction>
</comment>
<keyword evidence="2 7" id="KW-0820">tRNA-binding</keyword>
<reference evidence="10 11" key="1">
    <citation type="journal article" date="2017" name="Front. Microbiol.">
        <title>Genome of Ca. Pandoraea novymonadis, an Endosymbiotic Bacterium of the Trypanosomatid Novymonas esmeraldas.</title>
        <authorList>
            <person name="Kostygov A.Y."/>
            <person name="Butenko A."/>
            <person name="Nenarokova A."/>
            <person name="Tashyreva D."/>
            <person name="Flegontov P."/>
            <person name="Lukes J."/>
            <person name="Yurchenko V."/>
        </authorList>
    </citation>
    <scope>NUCLEOTIDE SEQUENCE [LARGE SCALE GENOMIC DNA]</scope>
    <source>
        <strain evidence="10 11">E262</strain>
    </source>
</reference>
<accession>A0ABX5FDI6</accession>
<comment type="subunit">
    <text evidence="7">Monomer.</text>
</comment>
<dbReference type="PROSITE" id="PS01196">
    <property type="entry name" value="PEPT_TRNA_HYDROL_2"/>
    <property type="match status" value="1"/>
</dbReference>
<dbReference type="PANTHER" id="PTHR17224:SF1">
    <property type="entry name" value="PEPTIDYL-TRNA HYDROLASE"/>
    <property type="match status" value="1"/>
</dbReference>
<dbReference type="GO" id="GO:0016787">
    <property type="term" value="F:hydrolase activity"/>
    <property type="evidence" value="ECO:0007669"/>
    <property type="project" value="UniProtKB-KW"/>
</dbReference>
<dbReference type="Proteomes" id="UP000242660">
    <property type="component" value="Unassembled WGS sequence"/>
</dbReference>
<dbReference type="EMBL" id="MUHY01000002">
    <property type="protein sequence ID" value="PSB91766.1"/>
    <property type="molecule type" value="Genomic_DNA"/>
</dbReference>
<comment type="caution">
    <text evidence="10">The sequence shown here is derived from an EMBL/GenBank/DDBJ whole genome shotgun (WGS) entry which is preliminary data.</text>
</comment>
<evidence type="ECO:0000313" key="10">
    <source>
        <dbReference type="EMBL" id="PSB91766.1"/>
    </source>
</evidence>
<evidence type="ECO:0000256" key="3">
    <source>
        <dbReference type="ARBA" id="ARBA00022801"/>
    </source>
</evidence>
<feature type="binding site" evidence="7">
    <location>
        <position position="68"/>
    </location>
    <ligand>
        <name>tRNA</name>
        <dbReference type="ChEBI" id="CHEBI:17843"/>
    </ligand>
</feature>
<keyword evidence="4 7" id="KW-0694">RNA-binding</keyword>
<evidence type="ECO:0000256" key="6">
    <source>
        <dbReference type="ARBA" id="ARBA00050038"/>
    </source>
</evidence>
<dbReference type="PROSITE" id="PS01195">
    <property type="entry name" value="PEPT_TRNA_HYDROL_1"/>
    <property type="match status" value="1"/>
</dbReference>
<dbReference type="SUPFAM" id="SSF53178">
    <property type="entry name" value="Peptidyl-tRNA hydrolase-like"/>
    <property type="match status" value="1"/>
</dbReference>
<feature type="active site" description="Proton acceptor" evidence="7">
    <location>
        <position position="20"/>
    </location>
</feature>
<feature type="binding site" evidence="7">
    <location>
        <position position="114"/>
    </location>
    <ligand>
        <name>tRNA</name>
        <dbReference type="ChEBI" id="CHEBI:17843"/>
    </ligand>
</feature>
<dbReference type="NCBIfam" id="TIGR00447">
    <property type="entry name" value="pth"/>
    <property type="match status" value="1"/>
</dbReference>
<keyword evidence="3 7" id="KW-0378">Hydrolase</keyword>
<keyword evidence="7" id="KW-0963">Cytoplasm</keyword>
<evidence type="ECO:0000256" key="7">
    <source>
        <dbReference type="HAMAP-Rule" id="MF_00083"/>
    </source>
</evidence>
<evidence type="ECO:0000256" key="9">
    <source>
        <dbReference type="RuleBase" id="RU004320"/>
    </source>
</evidence>
<feature type="binding site" evidence="7">
    <location>
        <position position="66"/>
    </location>
    <ligand>
        <name>tRNA</name>
        <dbReference type="ChEBI" id="CHEBI:17843"/>
    </ligand>
</feature>
<sequence>MIKLIVGLGNPGIEYNSTRHNAGFWFIDALAHQTGASLSIHKTFHGHAVHTHVAGQDVWLLKPLTFMNCSGQSVVSLARFYKIPPKKILIVHDELDLPPGSIKLKNGGGSGGHNGIKDISVHLSTTEYWRLRFGIGHPRSLQPPRGQQQVADFVMDPPKKSEKEAIDDAISRSLYAINLIVKGEIEKSMTYLHSSPVIRDKLKTKTTTHAINTRLANTN</sequence>